<organism evidence="2">
    <name type="scientific">Anthurium amnicola</name>
    <dbReference type="NCBI Taxonomy" id="1678845"/>
    <lineage>
        <taxon>Eukaryota</taxon>
        <taxon>Viridiplantae</taxon>
        <taxon>Streptophyta</taxon>
        <taxon>Embryophyta</taxon>
        <taxon>Tracheophyta</taxon>
        <taxon>Spermatophyta</taxon>
        <taxon>Magnoliopsida</taxon>
        <taxon>Liliopsida</taxon>
        <taxon>Araceae</taxon>
        <taxon>Pothoideae</taxon>
        <taxon>Potheae</taxon>
        <taxon>Anthurium</taxon>
    </lineage>
</organism>
<evidence type="ECO:0000256" key="1">
    <source>
        <dbReference type="SAM" id="MobiDB-lite"/>
    </source>
</evidence>
<dbReference type="EMBL" id="GDJX01011520">
    <property type="protein sequence ID" value="JAT56416.1"/>
    <property type="molecule type" value="Transcribed_RNA"/>
</dbReference>
<reference evidence="2" key="1">
    <citation type="submission" date="2015-07" db="EMBL/GenBank/DDBJ databases">
        <title>Transcriptome Assembly of Anthurium amnicola.</title>
        <authorList>
            <person name="Suzuki J."/>
        </authorList>
    </citation>
    <scope>NUCLEOTIDE SEQUENCE</scope>
</reference>
<name>A0A1D1YP52_9ARAE</name>
<dbReference type="AlphaFoldDB" id="A0A1D1YP52"/>
<feature type="region of interest" description="Disordered" evidence="1">
    <location>
        <begin position="100"/>
        <end position="147"/>
    </location>
</feature>
<evidence type="ECO:0000313" key="2">
    <source>
        <dbReference type="EMBL" id="JAT56416.1"/>
    </source>
</evidence>
<accession>A0A1D1YP52</accession>
<feature type="region of interest" description="Disordered" evidence="1">
    <location>
        <begin position="26"/>
        <end position="80"/>
    </location>
</feature>
<sequence>FNHTKSRNHNFCNHNNRGHHLAAVGHRSSMVERGEPALPPQPLSALDSSGLRRLTRRRSRLPRGDTSATSTSPGGSCAPTPILLGVGGFYPALPPFSFLQLDPAGRGRGAQGIRRMPIPPRRRSDNSMVFLSPSRIRVPSNRDDTRR</sequence>
<protein>
    <submittedName>
        <fullName evidence="2">Cyclic AMP-dependent transcription factor ATF-1</fullName>
    </submittedName>
</protein>
<proteinExistence type="predicted"/>
<feature type="non-terminal residue" evidence="2">
    <location>
        <position position="1"/>
    </location>
</feature>
<gene>
    <name evidence="2" type="primary">ATF1</name>
    <name evidence="2" type="ORF">g.122455</name>
</gene>